<evidence type="ECO:0000256" key="1">
    <source>
        <dbReference type="SAM" id="MobiDB-lite"/>
    </source>
</evidence>
<dbReference type="SUPFAM" id="SSF64376">
    <property type="entry name" value="YlxR-like"/>
    <property type="match status" value="1"/>
</dbReference>
<dbReference type="InterPro" id="IPR035931">
    <property type="entry name" value="YlxR-like_sf"/>
</dbReference>
<dbReference type="RefSeq" id="WP_211043702.1">
    <property type="nucleotide sequence ID" value="NZ_JAELVF020000001.1"/>
</dbReference>
<proteinExistence type="predicted"/>
<dbReference type="Gene3D" id="3.30.1230.10">
    <property type="entry name" value="YlxR-like"/>
    <property type="match status" value="1"/>
</dbReference>
<comment type="caution">
    <text evidence="3">The sequence shown here is derived from an EMBL/GenBank/DDBJ whole genome shotgun (WGS) entry which is preliminary data.</text>
</comment>
<accession>A0A949N3Q1</accession>
<protein>
    <submittedName>
        <fullName evidence="3">YlxR family protein</fullName>
    </submittedName>
</protein>
<dbReference type="Proteomes" id="UP000694501">
    <property type="component" value="Unassembled WGS sequence"/>
</dbReference>
<dbReference type="PANTHER" id="PTHR34215:SF1">
    <property type="entry name" value="YLXR DOMAIN-CONTAINING PROTEIN"/>
    <property type="match status" value="1"/>
</dbReference>
<organism evidence="3 4">
    <name type="scientific">Streptomyces tardus</name>
    <dbReference type="NCBI Taxonomy" id="2780544"/>
    <lineage>
        <taxon>Bacteria</taxon>
        <taxon>Bacillati</taxon>
        <taxon>Actinomycetota</taxon>
        <taxon>Actinomycetes</taxon>
        <taxon>Kitasatosporales</taxon>
        <taxon>Streptomycetaceae</taxon>
        <taxon>Streptomyces</taxon>
    </lineage>
</organism>
<evidence type="ECO:0000313" key="3">
    <source>
        <dbReference type="EMBL" id="MBU7596092.1"/>
    </source>
</evidence>
<dbReference type="InterPro" id="IPR037465">
    <property type="entry name" value="YlxR"/>
</dbReference>
<sequence>MSGRTRSRARPERTCVGCRKQAAKADLLRVVLVEGRSVPDLRGTLPGRGAYIHAVPGCLELAVRRRAFLRAFRVRGGPGPPDTTELERHLRGAPSNEP</sequence>
<dbReference type="EMBL" id="JAELVF020000001">
    <property type="protein sequence ID" value="MBU7596092.1"/>
    <property type="molecule type" value="Genomic_DNA"/>
</dbReference>
<gene>
    <name evidence="3" type="ORF">JGS22_000195</name>
</gene>
<evidence type="ECO:0000313" key="4">
    <source>
        <dbReference type="Proteomes" id="UP000694501"/>
    </source>
</evidence>
<dbReference type="PANTHER" id="PTHR34215">
    <property type="entry name" value="BLL0784 PROTEIN"/>
    <property type="match status" value="1"/>
</dbReference>
<evidence type="ECO:0000259" key="2">
    <source>
        <dbReference type="Pfam" id="PF04296"/>
    </source>
</evidence>
<reference evidence="3" key="1">
    <citation type="submission" date="2021-06" db="EMBL/GenBank/DDBJ databases">
        <title>Sequencing of actinobacteria type strains.</title>
        <authorList>
            <person name="Nguyen G.-S."/>
            <person name="Wentzel A."/>
        </authorList>
    </citation>
    <scope>NUCLEOTIDE SEQUENCE</scope>
    <source>
        <strain evidence="3">P38-E01</strain>
    </source>
</reference>
<keyword evidence="4" id="KW-1185">Reference proteome</keyword>
<dbReference type="Pfam" id="PF04296">
    <property type="entry name" value="YlxR"/>
    <property type="match status" value="1"/>
</dbReference>
<feature type="region of interest" description="Disordered" evidence="1">
    <location>
        <begin position="75"/>
        <end position="98"/>
    </location>
</feature>
<name>A0A949N3Q1_9ACTN</name>
<feature type="domain" description="YlxR" evidence="2">
    <location>
        <begin position="13"/>
        <end position="74"/>
    </location>
</feature>
<dbReference type="AlphaFoldDB" id="A0A949N3Q1"/>
<dbReference type="InterPro" id="IPR007393">
    <property type="entry name" value="YlxR_dom"/>
</dbReference>